<dbReference type="InterPro" id="IPR002048">
    <property type="entry name" value="EF_hand_dom"/>
</dbReference>
<dbReference type="Proteomes" id="UP000298663">
    <property type="component" value="Unassembled WGS sequence"/>
</dbReference>
<feature type="compositionally biased region" description="Polar residues" evidence="9">
    <location>
        <begin position="494"/>
        <end position="507"/>
    </location>
</feature>
<dbReference type="Pfam" id="PF07648">
    <property type="entry name" value="Kazal_2"/>
    <property type="match status" value="1"/>
</dbReference>
<evidence type="ECO:0000313" key="14">
    <source>
        <dbReference type="EMBL" id="TKR60227.1"/>
    </source>
</evidence>
<evidence type="ECO:0000256" key="2">
    <source>
        <dbReference type="ARBA" id="ARBA00022525"/>
    </source>
</evidence>
<evidence type="ECO:0000256" key="7">
    <source>
        <dbReference type="ARBA" id="ARBA00023180"/>
    </source>
</evidence>
<dbReference type="InterPro" id="IPR018247">
    <property type="entry name" value="EF_Hand_1_Ca_BS"/>
</dbReference>
<dbReference type="Pfam" id="PF00086">
    <property type="entry name" value="Thyroglobulin_1"/>
    <property type="match status" value="2"/>
</dbReference>
<keyword evidence="7" id="KW-0325">Glycoprotein</keyword>
<evidence type="ECO:0000256" key="9">
    <source>
        <dbReference type="SAM" id="MobiDB-lite"/>
    </source>
</evidence>
<name>A0A4U5LVQ4_STECR</name>
<dbReference type="InterPro" id="IPR002350">
    <property type="entry name" value="Kazal_dom"/>
</dbReference>
<dbReference type="InterPro" id="IPR011992">
    <property type="entry name" value="EF-hand-dom_pair"/>
</dbReference>
<feature type="disulfide bond" evidence="8">
    <location>
        <begin position="320"/>
        <end position="340"/>
    </location>
</feature>
<dbReference type="SMART" id="SM00280">
    <property type="entry name" value="KAZAL"/>
    <property type="match status" value="1"/>
</dbReference>
<feature type="disulfide bond" evidence="8">
    <location>
        <begin position="311"/>
        <end position="318"/>
    </location>
</feature>
<accession>A0A4U5LVQ4</accession>
<dbReference type="Gene3D" id="3.30.60.30">
    <property type="match status" value="1"/>
</dbReference>
<dbReference type="PANTHER" id="PTHR12352:SF3">
    <property type="entry name" value="NIDOGEN-2"/>
    <property type="match status" value="1"/>
</dbReference>
<dbReference type="PROSITE" id="PS51162">
    <property type="entry name" value="THYROGLOBULIN_1_2"/>
    <property type="match status" value="2"/>
</dbReference>
<dbReference type="AlphaFoldDB" id="A0A4U5LVQ4"/>
<reference evidence="14 15" key="1">
    <citation type="journal article" date="2015" name="Genome Biol.">
        <title>Comparative genomics of Steinernema reveals deeply conserved gene regulatory networks.</title>
        <authorList>
            <person name="Dillman A.R."/>
            <person name="Macchietto M."/>
            <person name="Porter C.F."/>
            <person name="Rogers A."/>
            <person name="Williams B."/>
            <person name="Antoshechkin I."/>
            <person name="Lee M.M."/>
            <person name="Goodwin Z."/>
            <person name="Lu X."/>
            <person name="Lewis E.E."/>
            <person name="Goodrich-Blair H."/>
            <person name="Stock S.P."/>
            <person name="Adams B.J."/>
            <person name="Sternberg P.W."/>
            <person name="Mortazavi A."/>
        </authorList>
    </citation>
    <scope>NUCLEOTIDE SEQUENCE [LARGE SCALE GENOMIC DNA]</scope>
    <source>
        <strain evidence="14 15">ALL</strain>
    </source>
</reference>
<sequence>MNPFDLSFVLLLLISSFEIAAFGPLFIGVQNNLSAFSSGVTCVERRSICVFCVTERFDKCDICFYDSVIYHAERGDDREAIERRQTEWSPDPERCDWVIFGWRGTKKKEDLKGIMPRIRLFSEEPTQGTHSHSPFYIDYSSLWLITKAIVKRKNEPEHPSLNSRITFSQRFARKKVSPGPQRSLGRRDQRFLFSPSLARRFRVFFASSLAAFLFSRSKAARKCNATIVCGSEDLEDSPICGTDGRTYDTSCDLKRANCQGKRVKVYHKGPCSNVEKCALDRSFQMALFIDDDEVFVPKCNETDGSYQQVQCHESTGYCWCIQKDGRPIPQSSSVNDVPDCDLFMAKPGRRSSHRRSNSHKTSKSCTNGDRAAFNNNLLKLFVKERNRLPEDQRLPRPGNLTEEKVAAHWKFDQLDEDEDGRISKAEIDGLTRIIQNYVKPAACAKQFPDVCDADRNREIDRKEWISCLGNQFSKVAIHHVTAPARVRDKPAAISASQKPPKNPSNDFLVNPKMLKGDDDAAFDRAPDCVTQRQRMVAADHGNESQLKGYVPACTGNDDKLYDAVQCHKQTGYCWCVNQLTNEPVPGSSRLHKKPNCTAVQTQPRVSTVIARKSIKGCKSRKQKQFFNRLFQSILTEMIAANGTRRKGRKGPSKNEIAKWKFNLMDVNHNKVLEKREWHSYRGELRRLHKLRKCGRNFIRFCDQDRNKKITQDEWKTCTVHASKVDRLSLGNSRAKNPFLYILKPEGAQSAETLPLHGD</sequence>
<dbReference type="GO" id="GO:0005509">
    <property type="term" value="F:calcium ion binding"/>
    <property type="evidence" value="ECO:0007669"/>
    <property type="project" value="InterPro"/>
</dbReference>
<organism evidence="14 15">
    <name type="scientific">Steinernema carpocapsae</name>
    <name type="common">Entomopathogenic nematode</name>
    <dbReference type="NCBI Taxonomy" id="34508"/>
    <lineage>
        <taxon>Eukaryota</taxon>
        <taxon>Metazoa</taxon>
        <taxon>Ecdysozoa</taxon>
        <taxon>Nematoda</taxon>
        <taxon>Chromadorea</taxon>
        <taxon>Rhabditida</taxon>
        <taxon>Tylenchina</taxon>
        <taxon>Panagrolaimomorpha</taxon>
        <taxon>Strongyloidoidea</taxon>
        <taxon>Steinernematidae</taxon>
        <taxon>Steinernema</taxon>
    </lineage>
</organism>
<dbReference type="InterPro" id="IPR019577">
    <property type="entry name" value="SPARC/Testican_Ca-bd-dom"/>
</dbReference>
<evidence type="ECO:0000259" key="11">
    <source>
        <dbReference type="PROSITE" id="PS50222"/>
    </source>
</evidence>
<dbReference type="EMBL" id="AZBU02000011">
    <property type="protein sequence ID" value="TKR60227.1"/>
    <property type="molecule type" value="Genomic_DNA"/>
</dbReference>
<dbReference type="InterPro" id="IPR036857">
    <property type="entry name" value="Thyroglobulin_1_sf"/>
</dbReference>
<keyword evidence="3 10" id="KW-0732">Signal</keyword>
<keyword evidence="4" id="KW-0677">Repeat</keyword>
<protein>
    <recommendedName>
        <fullName evidence="16">Thyroglobulin type-1 domain-containing protein</fullName>
    </recommendedName>
</protein>
<feature type="region of interest" description="Disordered" evidence="9">
    <location>
        <begin position="488"/>
        <end position="507"/>
    </location>
</feature>
<feature type="chain" id="PRO_5020908342" description="Thyroglobulin type-1 domain-containing protein" evidence="10">
    <location>
        <begin position="22"/>
        <end position="758"/>
    </location>
</feature>
<feature type="region of interest" description="Disordered" evidence="9">
    <location>
        <begin position="346"/>
        <end position="370"/>
    </location>
</feature>
<dbReference type="PROSITE" id="PS00018">
    <property type="entry name" value="EF_HAND_1"/>
    <property type="match status" value="4"/>
</dbReference>
<dbReference type="Gene3D" id="4.10.800.10">
    <property type="entry name" value="Thyroglobulin type-1"/>
    <property type="match status" value="2"/>
</dbReference>
<keyword evidence="2" id="KW-0964">Secreted</keyword>
<dbReference type="CDD" id="cd16234">
    <property type="entry name" value="EFh_SPARC_SMOC"/>
    <property type="match status" value="1"/>
</dbReference>
<dbReference type="SUPFAM" id="SSF57610">
    <property type="entry name" value="Thyroglobulin type-1 domain"/>
    <property type="match status" value="2"/>
</dbReference>
<dbReference type="PANTHER" id="PTHR12352">
    <property type="entry name" value="SECRETED MODULAR CALCIUM-BINDING PROTEIN"/>
    <property type="match status" value="1"/>
</dbReference>
<dbReference type="GO" id="GO:0008201">
    <property type="term" value="F:heparin binding"/>
    <property type="evidence" value="ECO:0007669"/>
    <property type="project" value="TreeGrafter"/>
</dbReference>
<dbReference type="SUPFAM" id="SSF47473">
    <property type="entry name" value="EF-hand"/>
    <property type="match status" value="2"/>
</dbReference>
<evidence type="ECO:0000259" key="12">
    <source>
        <dbReference type="PROSITE" id="PS51162"/>
    </source>
</evidence>
<dbReference type="InterPro" id="IPR051950">
    <property type="entry name" value="Dev_reg/Prot_inhib"/>
</dbReference>
<dbReference type="InterPro" id="IPR000716">
    <property type="entry name" value="Thyroglobulin_1"/>
</dbReference>
<dbReference type="GO" id="GO:0050840">
    <property type="term" value="F:extracellular matrix binding"/>
    <property type="evidence" value="ECO:0007669"/>
    <property type="project" value="TreeGrafter"/>
</dbReference>
<dbReference type="CDD" id="cd00104">
    <property type="entry name" value="KAZAL_FS"/>
    <property type="match status" value="1"/>
</dbReference>
<evidence type="ECO:0000313" key="15">
    <source>
        <dbReference type="Proteomes" id="UP000298663"/>
    </source>
</evidence>
<gene>
    <name evidence="14" type="ORF">L596_027507</name>
</gene>
<feature type="signal peptide" evidence="10">
    <location>
        <begin position="1"/>
        <end position="21"/>
    </location>
</feature>
<dbReference type="Gene3D" id="1.10.238.10">
    <property type="entry name" value="EF-hand"/>
    <property type="match status" value="2"/>
</dbReference>
<reference evidence="14 15" key="2">
    <citation type="journal article" date="2019" name="G3 (Bethesda)">
        <title>Hybrid Assembly of the Genome of the Entomopathogenic Nematode Steinernema carpocapsae Identifies the X-Chromosome.</title>
        <authorList>
            <person name="Serra L."/>
            <person name="Macchietto M."/>
            <person name="Macias-Munoz A."/>
            <person name="McGill C.J."/>
            <person name="Rodriguez I.M."/>
            <person name="Rodriguez B."/>
            <person name="Murad R."/>
            <person name="Mortazavi A."/>
        </authorList>
    </citation>
    <scope>NUCLEOTIDE SEQUENCE [LARGE SCALE GENOMIC DNA]</scope>
    <source>
        <strain evidence="14 15">ALL</strain>
    </source>
</reference>
<evidence type="ECO:0000256" key="1">
    <source>
        <dbReference type="ARBA" id="ARBA00004613"/>
    </source>
</evidence>
<feature type="disulfide bond" evidence="8">
    <location>
        <begin position="566"/>
        <end position="573"/>
    </location>
</feature>
<proteinExistence type="predicted"/>
<comment type="caution">
    <text evidence="14">The sequence shown here is derived from an EMBL/GenBank/DDBJ whole genome shotgun (WGS) entry which is preliminary data.</text>
</comment>
<evidence type="ECO:0000256" key="8">
    <source>
        <dbReference type="PROSITE-ProRule" id="PRU00500"/>
    </source>
</evidence>
<keyword evidence="15" id="KW-1185">Reference proteome</keyword>
<dbReference type="OrthoDB" id="5986054at2759"/>
<keyword evidence="5" id="KW-0106">Calcium</keyword>
<feature type="domain" description="Kazal-like" evidence="13">
    <location>
        <begin position="217"/>
        <end position="273"/>
    </location>
</feature>
<feature type="compositionally biased region" description="Basic residues" evidence="9">
    <location>
        <begin position="347"/>
        <end position="362"/>
    </location>
</feature>
<dbReference type="STRING" id="34508.A0A4U5LVQ4"/>
<dbReference type="GO" id="GO:0030198">
    <property type="term" value="P:extracellular matrix organization"/>
    <property type="evidence" value="ECO:0007669"/>
    <property type="project" value="TreeGrafter"/>
</dbReference>
<evidence type="ECO:0008006" key="16">
    <source>
        <dbReference type="Google" id="ProtNLM"/>
    </source>
</evidence>
<feature type="domain" description="Thyroglobulin type-1" evidence="12">
    <location>
        <begin position="255"/>
        <end position="340"/>
    </location>
</feature>
<dbReference type="SMART" id="SM00211">
    <property type="entry name" value="TY"/>
    <property type="match status" value="2"/>
</dbReference>
<feature type="domain" description="EF-hand" evidence="11">
    <location>
        <begin position="402"/>
        <end position="437"/>
    </location>
</feature>
<evidence type="ECO:0000256" key="6">
    <source>
        <dbReference type="ARBA" id="ARBA00023157"/>
    </source>
</evidence>
<evidence type="ECO:0000259" key="13">
    <source>
        <dbReference type="PROSITE" id="PS51465"/>
    </source>
</evidence>
<evidence type="ECO:0000256" key="3">
    <source>
        <dbReference type="ARBA" id="ARBA00022729"/>
    </source>
</evidence>
<comment type="caution">
    <text evidence="8">Lacks conserved residue(s) required for the propagation of feature annotation.</text>
</comment>
<evidence type="ECO:0000256" key="10">
    <source>
        <dbReference type="SAM" id="SignalP"/>
    </source>
</evidence>
<evidence type="ECO:0000256" key="5">
    <source>
        <dbReference type="ARBA" id="ARBA00022837"/>
    </source>
</evidence>
<dbReference type="GO" id="GO:0005604">
    <property type="term" value="C:basement membrane"/>
    <property type="evidence" value="ECO:0007669"/>
    <property type="project" value="TreeGrafter"/>
</dbReference>
<dbReference type="GO" id="GO:0005615">
    <property type="term" value="C:extracellular space"/>
    <property type="evidence" value="ECO:0007669"/>
    <property type="project" value="TreeGrafter"/>
</dbReference>
<feature type="domain" description="Thyroglobulin type-1" evidence="12">
    <location>
        <begin position="525"/>
        <end position="596"/>
    </location>
</feature>
<dbReference type="PROSITE" id="PS51465">
    <property type="entry name" value="KAZAL_2"/>
    <property type="match status" value="1"/>
</dbReference>
<comment type="subcellular location">
    <subcellularLocation>
        <location evidence="1">Secreted</location>
    </subcellularLocation>
</comment>
<evidence type="ECO:0000256" key="4">
    <source>
        <dbReference type="ARBA" id="ARBA00022737"/>
    </source>
</evidence>
<dbReference type="CDD" id="cd00191">
    <property type="entry name" value="TY"/>
    <property type="match status" value="2"/>
</dbReference>
<keyword evidence="6 8" id="KW-1015">Disulfide bond</keyword>
<dbReference type="PROSITE" id="PS50222">
    <property type="entry name" value="EF_HAND_2"/>
    <property type="match status" value="1"/>
</dbReference>
<dbReference type="Pfam" id="PF10591">
    <property type="entry name" value="SPARC_Ca_bdg"/>
    <property type="match status" value="2"/>
</dbReference>